<dbReference type="Proteomes" id="UP000509371">
    <property type="component" value="Chromosome"/>
</dbReference>
<evidence type="ECO:0000256" key="1">
    <source>
        <dbReference type="ARBA" id="ARBA00009964"/>
    </source>
</evidence>
<dbReference type="Pfam" id="PF01527">
    <property type="entry name" value="HTH_Tnp_1"/>
    <property type="match status" value="1"/>
</dbReference>
<sequence>MSGKRYTEEFKIEAVKQVTERGYKIAEVAERLGVSYKSMHDWIARYRKPEASRKAEDSAQSEIQRLKAELQRVTEERDILKEAAVYFAGESKKSTRSPKS</sequence>
<comment type="similarity">
    <text evidence="1">Belongs to the transposase 8 family.</text>
</comment>
<dbReference type="PANTHER" id="PTHR33215">
    <property type="entry name" value="PROTEIN DISTAL ANTENNA"/>
    <property type="match status" value="1"/>
</dbReference>
<protein>
    <submittedName>
        <fullName evidence="3">Transposase</fullName>
    </submittedName>
</protein>
<dbReference type="Gene3D" id="1.10.10.60">
    <property type="entry name" value="Homeodomain-like"/>
    <property type="match status" value="1"/>
</dbReference>
<organism evidence="3 4">
    <name type="scientific">Marinomonas primoryensis</name>
    <dbReference type="NCBI Taxonomy" id="178399"/>
    <lineage>
        <taxon>Bacteria</taxon>
        <taxon>Pseudomonadati</taxon>
        <taxon>Pseudomonadota</taxon>
        <taxon>Gammaproteobacteria</taxon>
        <taxon>Oceanospirillales</taxon>
        <taxon>Oceanospirillaceae</taxon>
        <taxon>Marinomonas</taxon>
    </lineage>
</organism>
<dbReference type="PANTHER" id="PTHR33215:SF13">
    <property type="entry name" value="PROTEIN DISTAL ANTENNA"/>
    <property type="match status" value="1"/>
</dbReference>
<evidence type="ECO:0000313" key="4">
    <source>
        <dbReference type="Proteomes" id="UP000509371"/>
    </source>
</evidence>
<dbReference type="KEGG" id="mpri:MP3633_3109"/>
<reference evidence="3 4" key="1">
    <citation type="submission" date="2020-06" db="EMBL/GenBank/DDBJ databases">
        <authorList>
            <person name="Voronona O.L."/>
            <person name="Aksenova E.I."/>
            <person name="Kunda M.S."/>
            <person name="Semenov A.N."/>
            <person name="Ryzhova N."/>
        </authorList>
    </citation>
    <scope>NUCLEOTIDE SEQUENCE [LARGE SCALE GENOMIC DNA]</scope>
    <source>
        <strain evidence="3 4">MPKMM3633</strain>
    </source>
</reference>
<dbReference type="InterPro" id="IPR051839">
    <property type="entry name" value="RD_transcriptional_regulator"/>
</dbReference>
<dbReference type="InterPro" id="IPR009057">
    <property type="entry name" value="Homeodomain-like_sf"/>
</dbReference>
<dbReference type="GO" id="GO:0004803">
    <property type="term" value="F:transposase activity"/>
    <property type="evidence" value="ECO:0007669"/>
    <property type="project" value="InterPro"/>
</dbReference>
<dbReference type="SUPFAM" id="SSF46689">
    <property type="entry name" value="Homeodomain-like"/>
    <property type="match status" value="1"/>
</dbReference>
<keyword evidence="2" id="KW-0175">Coiled coil</keyword>
<dbReference type="EMBL" id="CP054301">
    <property type="protein sequence ID" value="QKK81836.1"/>
    <property type="molecule type" value="Genomic_DNA"/>
</dbReference>
<dbReference type="AlphaFoldDB" id="A0A859CYS1"/>
<proteinExistence type="inferred from homology"/>
<evidence type="ECO:0000313" key="3">
    <source>
        <dbReference type="EMBL" id="QKK81836.1"/>
    </source>
</evidence>
<evidence type="ECO:0000256" key="2">
    <source>
        <dbReference type="SAM" id="Coils"/>
    </source>
</evidence>
<accession>A0A859CYS1</accession>
<dbReference type="InterPro" id="IPR002514">
    <property type="entry name" value="Transposase_8"/>
</dbReference>
<gene>
    <name evidence="3" type="ORF">MP3633_3109</name>
</gene>
<dbReference type="GO" id="GO:0003677">
    <property type="term" value="F:DNA binding"/>
    <property type="evidence" value="ECO:0007669"/>
    <property type="project" value="InterPro"/>
</dbReference>
<feature type="coiled-coil region" evidence="2">
    <location>
        <begin position="56"/>
        <end position="83"/>
    </location>
</feature>
<dbReference type="GO" id="GO:0006313">
    <property type="term" value="P:DNA transposition"/>
    <property type="evidence" value="ECO:0007669"/>
    <property type="project" value="InterPro"/>
</dbReference>
<name>A0A859CYS1_9GAMM</name>